<gene>
    <name evidence="2" type="ORF">JG687_00001386</name>
</gene>
<feature type="chain" id="PRO_5035749214" evidence="1">
    <location>
        <begin position="20"/>
        <end position="236"/>
    </location>
</feature>
<feature type="signal peptide" evidence="1">
    <location>
        <begin position="1"/>
        <end position="19"/>
    </location>
</feature>
<comment type="caution">
    <text evidence="2">The sequence shown here is derived from an EMBL/GenBank/DDBJ whole genome shotgun (WGS) entry which is preliminary data.</text>
</comment>
<accession>A0A8T1V157</accession>
<evidence type="ECO:0000313" key="3">
    <source>
        <dbReference type="Proteomes" id="UP000688947"/>
    </source>
</evidence>
<evidence type="ECO:0000256" key="1">
    <source>
        <dbReference type="SAM" id="SignalP"/>
    </source>
</evidence>
<name>A0A8T1V157_9STRA</name>
<dbReference type="VEuPathDB" id="FungiDB:PC110_g5069"/>
<reference evidence="2" key="1">
    <citation type="submission" date="2021-01" db="EMBL/GenBank/DDBJ databases">
        <title>Phytophthora aleatoria, a newly-described species from Pinus radiata is distinct from Phytophthora cactorum isolates based on comparative genomics.</title>
        <authorList>
            <person name="Mcdougal R."/>
            <person name="Panda P."/>
            <person name="Williams N."/>
            <person name="Studholme D.J."/>
        </authorList>
    </citation>
    <scope>NUCLEOTIDE SEQUENCE</scope>
    <source>
        <strain evidence="2">NZFS 3830</strain>
    </source>
</reference>
<dbReference type="OrthoDB" id="110190at2759"/>
<dbReference type="Proteomes" id="UP000688947">
    <property type="component" value="Unassembled WGS sequence"/>
</dbReference>
<proteinExistence type="predicted"/>
<dbReference type="AlphaFoldDB" id="A0A8T1V157"/>
<evidence type="ECO:0000313" key="2">
    <source>
        <dbReference type="EMBL" id="KAG6972587.1"/>
    </source>
</evidence>
<organism evidence="2 3">
    <name type="scientific">Phytophthora cactorum</name>
    <dbReference type="NCBI Taxonomy" id="29920"/>
    <lineage>
        <taxon>Eukaryota</taxon>
        <taxon>Sar</taxon>
        <taxon>Stramenopiles</taxon>
        <taxon>Oomycota</taxon>
        <taxon>Peronosporomycetes</taxon>
        <taxon>Peronosporales</taxon>
        <taxon>Peronosporaceae</taxon>
        <taxon>Phytophthora</taxon>
    </lineage>
</organism>
<dbReference type="EMBL" id="JAENGZ010000033">
    <property type="protein sequence ID" value="KAG6972587.1"/>
    <property type="molecule type" value="Genomic_DNA"/>
</dbReference>
<keyword evidence="1" id="KW-0732">Signal</keyword>
<protein>
    <submittedName>
        <fullName evidence="2">Uncharacterized protein</fullName>
    </submittedName>
</protein>
<sequence>MVIIKMFLVFLQSRRAPLACNDFTENQLNRSITIFKGLRELKLDPGVCVVGASCERQIKRCFVLCVYGDKRPRQEFDQFYEGGEGHEFYDEPLENLLWIRRCHFIFRFERAAKVALDSGSSAGNSGTLKLRTFEESKCDQDSGKIVLPVREEDDEDPRDEVEIIEMCVHDTEAEICAAPDSQLLKRARIGYIKHLEVARKERAELRRRNRQNMRNAEISVEMLERYKNVEGGPNGP</sequence>